<comment type="caution">
    <text evidence="1">The sequence shown here is derived from an EMBL/GenBank/DDBJ whole genome shotgun (WGS) entry which is preliminary data.</text>
</comment>
<reference evidence="1 2" key="1">
    <citation type="submission" date="2018-06" db="EMBL/GenBank/DDBJ databases">
        <title>Comparative genomics reveals the genomic features of Rhizophagus irregularis, R. cerebriforme, R. diaphanum and Gigaspora rosea, and their symbiotic lifestyle signature.</title>
        <authorList>
            <person name="Morin E."/>
            <person name="San Clemente H."/>
            <person name="Chen E.C.H."/>
            <person name="De La Providencia I."/>
            <person name="Hainaut M."/>
            <person name="Kuo A."/>
            <person name="Kohler A."/>
            <person name="Murat C."/>
            <person name="Tang N."/>
            <person name="Roy S."/>
            <person name="Loubradou J."/>
            <person name="Henrissat B."/>
            <person name="Grigoriev I.V."/>
            <person name="Corradi N."/>
            <person name="Roux C."/>
            <person name="Martin F.M."/>
        </authorList>
    </citation>
    <scope>NUCLEOTIDE SEQUENCE [LARGE SCALE GENOMIC DNA]</scope>
    <source>
        <strain evidence="1 2">DAOM 227022</strain>
    </source>
</reference>
<dbReference type="Proteomes" id="UP000265703">
    <property type="component" value="Unassembled WGS sequence"/>
</dbReference>
<gene>
    <name evidence="1" type="ORF">C1645_123138</name>
</gene>
<evidence type="ECO:0000313" key="1">
    <source>
        <dbReference type="EMBL" id="RIA91277.1"/>
    </source>
</evidence>
<sequence length="244" mass="28229">MEKAATSNSNFNLYLLAAYEKIEDLIYPKYFDYLCKLLNGKLEIKYILYKPPTTWRDYSGLIDEALLYDWISERYSIPPPALPPRLTNYGSRSNFTSNLSSGIQNMNTYNYPNPNNYTNNNVINNPIQEVNENPYYNQQHNQHNVSNIPIPTNATAPIQIIQQYSRTSSPPYSSSSSPLNNISPQTNNQIELMNERHNYMNLFARDNSKQVKLVVCGSDNFNRNIKKYLEKLAFPIDEKALFIN</sequence>
<protein>
    <submittedName>
        <fullName evidence="1">Uncharacterized protein</fullName>
    </submittedName>
</protein>
<dbReference type="AlphaFoldDB" id="A0A397T533"/>
<proteinExistence type="predicted"/>
<dbReference type="SUPFAM" id="SSF52343">
    <property type="entry name" value="Ferredoxin reductase-like, C-terminal NADP-linked domain"/>
    <property type="match status" value="1"/>
</dbReference>
<dbReference type="STRING" id="658196.A0A397T533"/>
<name>A0A397T533_9GLOM</name>
<dbReference type="Gene3D" id="3.40.50.80">
    <property type="entry name" value="Nucleotide-binding domain of ferredoxin-NADP reductase (FNR) module"/>
    <property type="match status" value="1"/>
</dbReference>
<dbReference type="EMBL" id="QKYT01000157">
    <property type="protein sequence ID" value="RIA91277.1"/>
    <property type="molecule type" value="Genomic_DNA"/>
</dbReference>
<evidence type="ECO:0000313" key="2">
    <source>
        <dbReference type="Proteomes" id="UP000265703"/>
    </source>
</evidence>
<dbReference type="InterPro" id="IPR039261">
    <property type="entry name" value="FNR_nucleotide-bd"/>
</dbReference>
<organism evidence="1 2">
    <name type="scientific">Glomus cerebriforme</name>
    <dbReference type="NCBI Taxonomy" id="658196"/>
    <lineage>
        <taxon>Eukaryota</taxon>
        <taxon>Fungi</taxon>
        <taxon>Fungi incertae sedis</taxon>
        <taxon>Mucoromycota</taxon>
        <taxon>Glomeromycotina</taxon>
        <taxon>Glomeromycetes</taxon>
        <taxon>Glomerales</taxon>
        <taxon>Glomeraceae</taxon>
        <taxon>Glomus</taxon>
    </lineage>
</organism>
<keyword evidence="2" id="KW-1185">Reference proteome</keyword>
<accession>A0A397T533</accession>